<dbReference type="InterPro" id="IPR001936">
    <property type="entry name" value="RasGAP_dom"/>
</dbReference>
<dbReference type="Proteomes" id="UP000620104">
    <property type="component" value="Unassembled WGS sequence"/>
</dbReference>
<organism evidence="3 4">
    <name type="scientific">Naganishia liquefaciens</name>
    <dbReference type="NCBI Taxonomy" id="104408"/>
    <lineage>
        <taxon>Eukaryota</taxon>
        <taxon>Fungi</taxon>
        <taxon>Dikarya</taxon>
        <taxon>Basidiomycota</taxon>
        <taxon>Agaricomycotina</taxon>
        <taxon>Tremellomycetes</taxon>
        <taxon>Filobasidiales</taxon>
        <taxon>Filobasidiaceae</taxon>
        <taxon>Naganishia</taxon>
    </lineage>
</organism>
<evidence type="ECO:0000259" key="2">
    <source>
        <dbReference type="PROSITE" id="PS50018"/>
    </source>
</evidence>
<dbReference type="CDD" id="cd05132">
    <property type="entry name" value="RasGAP_GAPA"/>
    <property type="match status" value="1"/>
</dbReference>
<dbReference type="AlphaFoldDB" id="A0A8H3YFY2"/>
<dbReference type="SMART" id="SM00323">
    <property type="entry name" value="RasGAP"/>
    <property type="match status" value="1"/>
</dbReference>
<gene>
    <name evidence="3" type="ORF">NliqN6_4506</name>
</gene>
<dbReference type="PROSITE" id="PS00509">
    <property type="entry name" value="RAS_GTPASE_ACTIV_1"/>
    <property type="match status" value="1"/>
</dbReference>
<dbReference type="Pfam" id="PF00616">
    <property type="entry name" value="RasGAP"/>
    <property type="match status" value="1"/>
</dbReference>
<dbReference type="InterPro" id="IPR000593">
    <property type="entry name" value="RasGAP_C"/>
</dbReference>
<dbReference type="Gene3D" id="1.10.506.10">
    <property type="entry name" value="GTPase Activation - p120gap, domain 1"/>
    <property type="match status" value="1"/>
</dbReference>
<dbReference type="GO" id="GO:0046580">
    <property type="term" value="P:negative regulation of Ras protein signal transduction"/>
    <property type="evidence" value="ECO:0007669"/>
    <property type="project" value="TreeGrafter"/>
</dbReference>
<dbReference type="SUPFAM" id="SSF143885">
    <property type="entry name" value="RGC domain-like"/>
    <property type="match status" value="1"/>
</dbReference>
<dbReference type="SUPFAM" id="SSF48350">
    <property type="entry name" value="GTPase activation domain, GAP"/>
    <property type="match status" value="1"/>
</dbReference>
<dbReference type="PANTHER" id="PTHR14149">
    <property type="entry name" value="RAS GTPASE-ACTIVATING PROTEIN WITH IQ MOTIF"/>
    <property type="match status" value="1"/>
</dbReference>
<comment type="caution">
    <text evidence="3">The sequence shown here is derived from an EMBL/GenBank/DDBJ whole genome shotgun (WGS) entry which is preliminary data.</text>
</comment>
<sequence>MTTASAPASARKRDRASVTAMYSMAAEQDVQVQDDLARAQKRLRDLKARISAQSKKNFILERDVRFLDARIALLIQDRITALASASASASASTATADERLVVQTLDAHDPDAADAPSPAEHTLDDRHRRAYANLFYLLQAEPRHVAGLVRTVALGEIDTLLQTVMFTLYGNQYESREEHLLLTMFQSVLSAQFETTPDFGSLLRANTPVSRMMTTYTRRGPGQAYLKRVLAGKINALMEGKEVNLEVNPLKVYEQMVQQVMAERGHLPDDTPGSVTQDQAAAHPVVRATITPRLRTLMDLAQGFVDEILGNVEQVPYGIRWICKQIRSLTRRKYPDVTDLAICSLIGAFFFLRFINPAIVTPQAYMLIDSTPAKHPRRTLTLVAKMLQNTANKPTYAKEAYMGALNPFVERNKTRINAFLHQLCEVGDFYDSLELDQYMALSKKDLSINITLNELYNTHALLAQHIDVLSPNDRHHLRVLLDELGPAPAQVPRNQNRAIDLPLYSRWETPIQDITTALMSENNVTQNDILYMETKAILVHIIRSMPHVVAKEEPGPIDLASVAERAATAKDAMLVRKGIKVKEMMRELAELGVIDRADGFDLMREEVVAELQHLGSLREIIVEETASLEAVYKTIGDHNVYLRSQLEQYKAYLQNVRINSAKDPKASSGVGVVSVGGKEMRPAKAIALGPHKFTYAQWERDGTIVESNVPENRRQNVFFLLSSPTPGTFVIAMHFKGRDKPIVEMDFKIDDLLEKQKESHTSLDLEYVQLHVTKILALLNKLFGRRR</sequence>
<keyword evidence="4" id="KW-1185">Reference proteome</keyword>
<accession>A0A8H3YFY2</accession>
<name>A0A8H3YFY2_9TREE</name>
<dbReference type="InterPro" id="IPR023152">
    <property type="entry name" value="RasGAP_CS"/>
</dbReference>
<feature type="domain" description="Ras-GAP" evidence="2">
    <location>
        <begin position="176"/>
        <end position="392"/>
    </location>
</feature>
<dbReference type="InterPro" id="IPR008936">
    <property type="entry name" value="Rho_GTPase_activation_prot"/>
</dbReference>
<dbReference type="EMBL" id="BLZA01000028">
    <property type="protein sequence ID" value="GHJ88104.1"/>
    <property type="molecule type" value="Genomic_DNA"/>
</dbReference>
<evidence type="ECO:0000313" key="4">
    <source>
        <dbReference type="Proteomes" id="UP000620104"/>
    </source>
</evidence>
<dbReference type="GO" id="GO:0005938">
    <property type="term" value="C:cell cortex"/>
    <property type="evidence" value="ECO:0007669"/>
    <property type="project" value="TreeGrafter"/>
</dbReference>
<dbReference type="PANTHER" id="PTHR14149:SF17">
    <property type="entry name" value="GTPASE-ACTIVATING PROTEIN"/>
    <property type="match status" value="1"/>
</dbReference>
<dbReference type="GO" id="GO:0005096">
    <property type="term" value="F:GTPase activator activity"/>
    <property type="evidence" value="ECO:0007669"/>
    <property type="project" value="TreeGrafter"/>
</dbReference>
<reference evidence="3" key="1">
    <citation type="submission" date="2020-07" db="EMBL/GenBank/DDBJ databases">
        <title>Draft Genome Sequence of a Deep-Sea Yeast, Naganishia (Cryptococcus) liquefaciens strain N6.</title>
        <authorList>
            <person name="Han Y.W."/>
            <person name="Kajitani R."/>
            <person name="Morimoto H."/>
            <person name="Parhat M."/>
            <person name="Tsubouchi H."/>
            <person name="Bakenova O."/>
            <person name="Ogata M."/>
            <person name="Argunhan B."/>
            <person name="Aoki R."/>
            <person name="Kajiwara S."/>
            <person name="Itoh T."/>
            <person name="Iwasaki H."/>
        </authorList>
    </citation>
    <scope>NUCLEOTIDE SEQUENCE</scope>
    <source>
        <strain evidence="3">N6</strain>
    </source>
</reference>
<feature type="coiled-coil region" evidence="1">
    <location>
        <begin position="29"/>
        <end position="56"/>
    </location>
</feature>
<proteinExistence type="predicted"/>
<evidence type="ECO:0000256" key="1">
    <source>
        <dbReference type="SAM" id="Coils"/>
    </source>
</evidence>
<evidence type="ECO:0000313" key="3">
    <source>
        <dbReference type="EMBL" id="GHJ88104.1"/>
    </source>
</evidence>
<protein>
    <recommendedName>
        <fullName evidence="2">Ras-GAP domain-containing protein</fullName>
    </recommendedName>
</protein>
<dbReference type="PROSITE" id="PS50018">
    <property type="entry name" value="RAS_GTPASE_ACTIV_2"/>
    <property type="match status" value="1"/>
</dbReference>
<dbReference type="Pfam" id="PF03836">
    <property type="entry name" value="RasGAP_C"/>
    <property type="match status" value="1"/>
</dbReference>
<keyword evidence="1" id="KW-0175">Coiled coil</keyword>
<dbReference type="OrthoDB" id="775356at2759"/>